<evidence type="ECO:0000313" key="3">
    <source>
        <dbReference type="RefSeq" id="XP_055898556.1"/>
    </source>
</evidence>
<sequence length="186" mass="21041">MTDNGGEFNSDEFREVASILNIQVGTTTAFSPYQNGLCEQVHAITDHMLMKLKAENSDLHLETLLFWANMAKNSLQMRNGYSSHQLVFGRNPNVPNILQAKLPALEGSTSEVFQKDLTALHEARKAYIQSESSERIRQALRSKVRASEQVFQCGDKVFYKVFYKPEGKERWLGPGKVVFQDGKVLL</sequence>
<protein>
    <submittedName>
        <fullName evidence="3">Uncharacterized protein LOC129928366</fullName>
    </submittedName>
</protein>
<dbReference type="PANTHER" id="PTHR37984:SF5">
    <property type="entry name" value="PROTEIN NYNRIN-LIKE"/>
    <property type="match status" value="1"/>
</dbReference>
<dbReference type="PROSITE" id="PS50994">
    <property type="entry name" value="INTEGRASE"/>
    <property type="match status" value="1"/>
</dbReference>
<dbReference type="SUPFAM" id="SSF53098">
    <property type="entry name" value="Ribonuclease H-like"/>
    <property type="match status" value="1"/>
</dbReference>
<dbReference type="AlphaFoldDB" id="A0A9W3BGI9"/>
<dbReference type="GeneID" id="129928366"/>
<dbReference type="InterPro" id="IPR050951">
    <property type="entry name" value="Retrovirus_Pol_polyprotein"/>
</dbReference>
<dbReference type="GO" id="GO:0003676">
    <property type="term" value="F:nucleic acid binding"/>
    <property type="evidence" value="ECO:0007669"/>
    <property type="project" value="InterPro"/>
</dbReference>
<dbReference type="InterPro" id="IPR012337">
    <property type="entry name" value="RNaseH-like_sf"/>
</dbReference>
<dbReference type="InterPro" id="IPR036397">
    <property type="entry name" value="RNaseH_sf"/>
</dbReference>
<keyword evidence="2" id="KW-1185">Reference proteome</keyword>
<proteinExistence type="predicted"/>
<evidence type="ECO:0000259" key="1">
    <source>
        <dbReference type="PROSITE" id="PS50994"/>
    </source>
</evidence>
<dbReference type="PANTHER" id="PTHR37984">
    <property type="entry name" value="PROTEIN CBG26694"/>
    <property type="match status" value="1"/>
</dbReference>
<dbReference type="GO" id="GO:0015074">
    <property type="term" value="P:DNA integration"/>
    <property type="evidence" value="ECO:0007669"/>
    <property type="project" value="InterPro"/>
</dbReference>
<reference evidence="3" key="1">
    <citation type="submission" date="2025-08" db="UniProtKB">
        <authorList>
            <consortium name="RefSeq"/>
        </authorList>
    </citation>
    <scope>IDENTIFICATION</scope>
</reference>
<name>A0A9W3BGI9_BIOGL</name>
<accession>A0A9W3BGI9</accession>
<evidence type="ECO:0000313" key="2">
    <source>
        <dbReference type="Proteomes" id="UP001165740"/>
    </source>
</evidence>
<dbReference type="Proteomes" id="UP001165740">
    <property type="component" value="Chromosome 9"/>
</dbReference>
<gene>
    <name evidence="3" type="primary">LOC129928366</name>
</gene>
<dbReference type="InterPro" id="IPR001584">
    <property type="entry name" value="Integrase_cat-core"/>
</dbReference>
<dbReference type="Gene3D" id="3.30.420.10">
    <property type="entry name" value="Ribonuclease H-like superfamily/Ribonuclease H"/>
    <property type="match status" value="1"/>
</dbReference>
<feature type="domain" description="Integrase catalytic" evidence="1">
    <location>
        <begin position="1"/>
        <end position="100"/>
    </location>
</feature>
<dbReference type="OrthoDB" id="6139048at2759"/>
<dbReference type="RefSeq" id="XP_055898556.1">
    <property type="nucleotide sequence ID" value="XM_056042581.1"/>
</dbReference>
<organism evidence="2 3">
    <name type="scientific">Biomphalaria glabrata</name>
    <name type="common">Bloodfluke planorb</name>
    <name type="synonym">Freshwater snail</name>
    <dbReference type="NCBI Taxonomy" id="6526"/>
    <lineage>
        <taxon>Eukaryota</taxon>
        <taxon>Metazoa</taxon>
        <taxon>Spiralia</taxon>
        <taxon>Lophotrochozoa</taxon>
        <taxon>Mollusca</taxon>
        <taxon>Gastropoda</taxon>
        <taxon>Heterobranchia</taxon>
        <taxon>Euthyneura</taxon>
        <taxon>Panpulmonata</taxon>
        <taxon>Hygrophila</taxon>
        <taxon>Lymnaeoidea</taxon>
        <taxon>Planorbidae</taxon>
        <taxon>Biomphalaria</taxon>
    </lineage>
</organism>